<dbReference type="GeneID" id="114437820"/>
<dbReference type="Gene3D" id="3.30.160.60">
    <property type="entry name" value="Classic Zinc Finger"/>
    <property type="match status" value="1"/>
</dbReference>
<evidence type="ECO:0000313" key="3">
    <source>
        <dbReference type="RefSeq" id="XP_028264552.1"/>
    </source>
</evidence>
<dbReference type="SUPFAM" id="SSF57667">
    <property type="entry name" value="beta-beta-alpha zinc fingers"/>
    <property type="match status" value="1"/>
</dbReference>
<feature type="compositionally biased region" description="Basic and acidic residues" evidence="1">
    <location>
        <begin position="307"/>
        <end position="328"/>
    </location>
</feature>
<dbReference type="FunFam" id="3.30.160.60:FF:001673">
    <property type="entry name" value="Zinc finger protein 536"/>
    <property type="match status" value="1"/>
</dbReference>
<feature type="compositionally biased region" description="Low complexity" evidence="1">
    <location>
        <begin position="154"/>
        <end position="170"/>
    </location>
</feature>
<dbReference type="OrthoDB" id="6077919at2759"/>
<dbReference type="Proteomes" id="UP000515145">
    <property type="component" value="Chromosome 6"/>
</dbReference>
<evidence type="ECO:0000313" key="2">
    <source>
        <dbReference type="Proteomes" id="UP000515145"/>
    </source>
</evidence>
<feature type="region of interest" description="Disordered" evidence="1">
    <location>
        <begin position="400"/>
        <end position="426"/>
    </location>
</feature>
<sequence length="505" mass="55189">MEYLQKVISTRDPSQSSSSYSGWQVLAPGLPIDSECSPLKTNSRSMCSSYLPDRCLPVDDGNCVSCDQETKAISRPGSPGSMSHHGANGDDHRNRELPVWHVPQTIDHNLPAPATGEKVYRCPVSNDYTAAQTASLGFHLDRYHFPHWQNNRDLSSPLQPSSSSSSSPNPKLRPRSREDWSPAAGQYLSLENHSESTLLINKQSDLADKDAGVDGSLPGQTRKSQYEPLDLSVRPESVSSHSAMSPAVLVQMPGVYSNGLSSSINRRLQSYSNAPAELSVKPACQCDLLVQGTKEEMNTQNTSSTGHDGEGEFEKFEQGREDKNDNAAKWKLLKNNILESKEPGHTSADFEGPGSEKMQDKPGQWGRAVDGSPISPLESLTPGQADSLQHQGGLLSFLRTQGNLNTPAGTPKASLNGGGNMEHDVTSGRKPFQCRYCPYSASQKGNLKTHVLCVHRKPFDNSLYPDRRLRRSHAPQMPSRLPLSITEDNRAPGRDQIGMTSLCET</sequence>
<dbReference type="InterPro" id="IPR036236">
    <property type="entry name" value="Znf_C2H2_sf"/>
</dbReference>
<dbReference type="AlphaFoldDB" id="A0A6P7IN13"/>
<keyword evidence="2" id="KW-1185">Reference proteome</keyword>
<protein>
    <submittedName>
        <fullName evidence="3">Uncharacterized protein LOC114437820</fullName>
    </submittedName>
</protein>
<accession>A0A6P7IN13</accession>
<feature type="region of interest" description="Disordered" evidence="1">
    <location>
        <begin position="209"/>
        <end position="237"/>
    </location>
</feature>
<proteinExistence type="predicted"/>
<name>A0A6P7IN13_9TELE</name>
<feature type="region of interest" description="Disordered" evidence="1">
    <location>
        <begin position="297"/>
        <end position="388"/>
    </location>
</feature>
<evidence type="ECO:0000256" key="1">
    <source>
        <dbReference type="SAM" id="MobiDB-lite"/>
    </source>
</evidence>
<dbReference type="InParanoid" id="A0A6P7IN13"/>
<dbReference type="RefSeq" id="XP_028264552.1">
    <property type="nucleotide sequence ID" value="XM_028408751.1"/>
</dbReference>
<feature type="region of interest" description="Disordered" evidence="1">
    <location>
        <begin position="74"/>
        <end position="93"/>
    </location>
</feature>
<organism evidence="2 3">
    <name type="scientific">Parambassis ranga</name>
    <name type="common">Indian glassy fish</name>
    <dbReference type="NCBI Taxonomy" id="210632"/>
    <lineage>
        <taxon>Eukaryota</taxon>
        <taxon>Metazoa</taxon>
        <taxon>Chordata</taxon>
        <taxon>Craniata</taxon>
        <taxon>Vertebrata</taxon>
        <taxon>Euteleostomi</taxon>
        <taxon>Actinopterygii</taxon>
        <taxon>Neopterygii</taxon>
        <taxon>Teleostei</taxon>
        <taxon>Neoteleostei</taxon>
        <taxon>Acanthomorphata</taxon>
        <taxon>Ovalentaria</taxon>
        <taxon>Ambassidae</taxon>
        <taxon>Parambassis</taxon>
    </lineage>
</organism>
<feature type="region of interest" description="Disordered" evidence="1">
    <location>
        <begin position="1"/>
        <end position="21"/>
    </location>
</feature>
<reference evidence="3" key="1">
    <citation type="submission" date="2025-08" db="UniProtKB">
        <authorList>
            <consortium name="RefSeq"/>
        </authorList>
    </citation>
    <scope>IDENTIFICATION</scope>
</reference>
<feature type="region of interest" description="Disordered" evidence="1">
    <location>
        <begin position="471"/>
        <end position="505"/>
    </location>
</feature>
<gene>
    <name evidence="3" type="primary">LOC114437820</name>
</gene>
<feature type="region of interest" description="Disordered" evidence="1">
    <location>
        <begin position="151"/>
        <end position="179"/>
    </location>
</feature>